<keyword evidence="2" id="KW-1185">Reference proteome</keyword>
<dbReference type="AlphaFoldDB" id="A0A5P8WFC4"/>
<protein>
    <submittedName>
        <fullName evidence="1">Uncharacterized protein</fullName>
    </submittedName>
</protein>
<proteinExistence type="predicted"/>
<gene>
    <name evidence="1" type="ORF">GXM_08868</name>
</gene>
<organism evidence="1 2">
    <name type="scientific">Nostoc sphaeroides CCNUC1</name>
    <dbReference type="NCBI Taxonomy" id="2653204"/>
    <lineage>
        <taxon>Bacteria</taxon>
        <taxon>Bacillati</taxon>
        <taxon>Cyanobacteriota</taxon>
        <taxon>Cyanophyceae</taxon>
        <taxon>Nostocales</taxon>
        <taxon>Nostocaceae</taxon>
        <taxon>Nostoc</taxon>
    </lineage>
</organism>
<sequence>MRKKDFVELLPKLPTNLDTFNSLKFCDKYTFSKREEHLKKQQMYNQSNNKPISKDEKIKTQAFFDLLSGKITRLNY</sequence>
<name>A0A5P8WFC4_9NOSO</name>
<evidence type="ECO:0000313" key="1">
    <source>
        <dbReference type="EMBL" id="QFS51374.1"/>
    </source>
</evidence>
<accession>A0A5P8WFC4</accession>
<dbReference type="KEGG" id="nsh:GXM_08868"/>
<dbReference type="EMBL" id="CP045227">
    <property type="protein sequence ID" value="QFS51374.1"/>
    <property type="molecule type" value="Genomic_DNA"/>
</dbReference>
<reference evidence="1 2" key="1">
    <citation type="submission" date="2019-10" db="EMBL/GenBank/DDBJ databases">
        <title>Genomic and transcriptomic insights into the perfect genentic adaptation of a filamentous nitrogen-fixing cyanobacterium to rice fields.</title>
        <authorList>
            <person name="Chen Z."/>
        </authorList>
    </citation>
    <scope>NUCLEOTIDE SEQUENCE [LARGE SCALE GENOMIC DNA]</scope>
    <source>
        <strain evidence="1">CCNUC1</strain>
    </source>
</reference>
<dbReference type="Proteomes" id="UP000326678">
    <property type="component" value="Chromosome Gxm2"/>
</dbReference>
<evidence type="ECO:0000313" key="2">
    <source>
        <dbReference type="Proteomes" id="UP000326678"/>
    </source>
</evidence>